<evidence type="ECO:0000256" key="2">
    <source>
        <dbReference type="SAM" id="SignalP"/>
    </source>
</evidence>
<comment type="caution">
    <text evidence="3">The sequence shown here is derived from an EMBL/GenBank/DDBJ whole genome shotgun (WGS) entry which is preliminary data.</text>
</comment>
<feature type="region of interest" description="Disordered" evidence="1">
    <location>
        <begin position="161"/>
        <end position="203"/>
    </location>
</feature>
<sequence>MEYFKGLSIIVCLISFAASQSTLILSQTVTVTETRIMQLAQLAATTDPGIPPFDFPTSFLGGGFSLADATSTFISNPYEVIDSSCTPYTTDIVEYCITATIAAYTCDKPGFSTTKLTSTLGSTRTLSLVSATTGSLGACAESSSYTSPWWVSYTTHTSVKSTQSLSPHSTTKPWTITSHTATSPSSGTSQSSTSTSFPVTAGSNRVRKAPEAQILAMSLAFAITVMAVFG</sequence>
<keyword evidence="4" id="KW-1185">Reference proteome</keyword>
<feature type="compositionally biased region" description="Polar residues" evidence="1">
    <location>
        <begin position="161"/>
        <end position="179"/>
    </location>
</feature>
<reference evidence="3" key="1">
    <citation type="submission" date="2021-03" db="EMBL/GenBank/DDBJ databases">
        <title>Revisited historic fungal species revealed as producer of novel bioactive compounds through whole genome sequencing and comparative genomics.</title>
        <authorList>
            <person name="Vignolle G.A."/>
            <person name="Hochenegger N."/>
            <person name="Mach R.L."/>
            <person name="Mach-Aigner A.R."/>
            <person name="Javad Rahimi M."/>
            <person name="Salim K.A."/>
            <person name="Chan C.M."/>
            <person name="Lim L.B.L."/>
            <person name="Cai F."/>
            <person name="Druzhinina I.S."/>
            <person name="U'Ren J.M."/>
            <person name="Derntl C."/>
        </authorList>
    </citation>
    <scope>NUCLEOTIDE SEQUENCE</scope>
    <source>
        <strain evidence="3">TUCIM 5799</strain>
    </source>
</reference>
<feature type="chain" id="PRO_5040241066" evidence="2">
    <location>
        <begin position="20"/>
        <end position="230"/>
    </location>
</feature>
<proteinExistence type="predicted"/>
<dbReference type="EMBL" id="JAFIMR010000037">
    <property type="protein sequence ID" value="KAI1858189.1"/>
    <property type="molecule type" value="Genomic_DNA"/>
</dbReference>
<dbReference type="Proteomes" id="UP000829685">
    <property type="component" value="Unassembled WGS sequence"/>
</dbReference>
<feature type="signal peptide" evidence="2">
    <location>
        <begin position="1"/>
        <end position="19"/>
    </location>
</feature>
<gene>
    <name evidence="3" type="ORF">JX265_010857</name>
</gene>
<dbReference type="AlphaFoldDB" id="A0A9P9WDR1"/>
<name>A0A9P9WDR1_9PEZI</name>
<protein>
    <submittedName>
        <fullName evidence="3">Uncharacterized protein</fullName>
    </submittedName>
</protein>
<evidence type="ECO:0000313" key="4">
    <source>
        <dbReference type="Proteomes" id="UP000829685"/>
    </source>
</evidence>
<organism evidence="3 4">
    <name type="scientific">Neoarthrinium moseri</name>
    <dbReference type="NCBI Taxonomy" id="1658444"/>
    <lineage>
        <taxon>Eukaryota</taxon>
        <taxon>Fungi</taxon>
        <taxon>Dikarya</taxon>
        <taxon>Ascomycota</taxon>
        <taxon>Pezizomycotina</taxon>
        <taxon>Sordariomycetes</taxon>
        <taxon>Xylariomycetidae</taxon>
        <taxon>Amphisphaeriales</taxon>
        <taxon>Apiosporaceae</taxon>
        <taxon>Neoarthrinium</taxon>
    </lineage>
</organism>
<keyword evidence="2" id="KW-0732">Signal</keyword>
<accession>A0A9P9WDR1</accession>
<evidence type="ECO:0000313" key="3">
    <source>
        <dbReference type="EMBL" id="KAI1858189.1"/>
    </source>
</evidence>
<evidence type="ECO:0000256" key="1">
    <source>
        <dbReference type="SAM" id="MobiDB-lite"/>
    </source>
</evidence>
<feature type="compositionally biased region" description="Low complexity" evidence="1">
    <location>
        <begin position="180"/>
        <end position="196"/>
    </location>
</feature>